<dbReference type="SUPFAM" id="SSF51069">
    <property type="entry name" value="Carbonic anhydrase"/>
    <property type="match status" value="1"/>
</dbReference>
<keyword evidence="5 11" id="KW-0479">Metal-binding</keyword>
<evidence type="ECO:0000256" key="5">
    <source>
        <dbReference type="ARBA" id="ARBA00022723"/>
    </source>
</evidence>
<gene>
    <name evidence="13" type="ORF">CAPTEDRAFT_225271</name>
</gene>
<dbReference type="PANTHER" id="PTHR18952:SF282">
    <property type="entry name" value="CARBONIC ANHYDRASE 1"/>
    <property type="match status" value="1"/>
</dbReference>
<evidence type="ECO:0000256" key="2">
    <source>
        <dbReference type="ARBA" id="ARBA00004496"/>
    </source>
</evidence>
<reference evidence="14" key="3">
    <citation type="submission" date="2015-06" db="UniProtKB">
        <authorList>
            <consortium name="EnsemblMetazoa"/>
        </authorList>
    </citation>
    <scope>IDENTIFICATION</scope>
</reference>
<evidence type="ECO:0000256" key="6">
    <source>
        <dbReference type="ARBA" id="ARBA00022833"/>
    </source>
</evidence>
<dbReference type="Gene3D" id="3.10.200.10">
    <property type="entry name" value="Alpha carbonic anhydrase"/>
    <property type="match status" value="1"/>
</dbReference>
<dbReference type="EMBL" id="AMQN01002046">
    <property type="status" value="NOT_ANNOTATED_CDS"/>
    <property type="molecule type" value="Genomic_DNA"/>
</dbReference>
<evidence type="ECO:0000313" key="15">
    <source>
        <dbReference type="Proteomes" id="UP000014760"/>
    </source>
</evidence>
<protein>
    <recommendedName>
        <fullName evidence="11">Carbonic anhydrase</fullName>
        <ecNumber evidence="11">4.2.1.1</ecNumber>
    </recommendedName>
</protein>
<evidence type="ECO:0000256" key="1">
    <source>
        <dbReference type="ARBA" id="ARBA00001947"/>
    </source>
</evidence>
<dbReference type="CDD" id="cd00326">
    <property type="entry name" value="alpha_CA"/>
    <property type="match status" value="1"/>
</dbReference>
<comment type="catalytic activity">
    <reaction evidence="10 11">
        <text>hydrogencarbonate + H(+) = CO2 + H2O</text>
        <dbReference type="Rhea" id="RHEA:10748"/>
        <dbReference type="ChEBI" id="CHEBI:15377"/>
        <dbReference type="ChEBI" id="CHEBI:15378"/>
        <dbReference type="ChEBI" id="CHEBI:16526"/>
        <dbReference type="ChEBI" id="CHEBI:17544"/>
        <dbReference type="EC" id="4.2.1.1"/>
    </reaction>
</comment>
<dbReference type="GO" id="GO:0004089">
    <property type="term" value="F:carbonate dehydratase activity"/>
    <property type="evidence" value="ECO:0007669"/>
    <property type="project" value="UniProtKB-UniRule"/>
</dbReference>
<name>R7U445_CAPTE</name>
<comment type="cofactor">
    <cofactor evidence="1 11">
        <name>Zn(2+)</name>
        <dbReference type="ChEBI" id="CHEBI:29105"/>
    </cofactor>
</comment>
<dbReference type="PANTHER" id="PTHR18952">
    <property type="entry name" value="CARBONIC ANHYDRASE"/>
    <property type="match status" value="1"/>
</dbReference>
<dbReference type="GO" id="GO:0005737">
    <property type="term" value="C:cytoplasm"/>
    <property type="evidence" value="ECO:0007669"/>
    <property type="project" value="UniProtKB-SubCell"/>
</dbReference>
<dbReference type="OMA" id="VPREAQY"/>
<keyword evidence="15" id="KW-1185">Reference proteome</keyword>
<evidence type="ECO:0000256" key="10">
    <source>
        <dbReference type="ARBA" id="ARBA00048348"/>
    </source>
</evidence>
<evidence type="ECO:0000256" key="8">
    <source>
        <dbReference type="ARBA" id="ARBA00036058"/>
    </source>
</evidence>
<dbReference type="OrthoDB" id="429145at2759"/>
<comment type="function">
    <text evidence="11">Reversible hydration of carbon dioxide.</text>
</comment>
<evidence type="ECO:0000256" key="9">
    <source>
        <dbReference type="ARBA" id="ARBA00045744"/>
    </source>
</evidence>
<keyword evidence="4" id="KW-0963">Cytoplasm</keyword>
<keyword evidence="7 11" id="KW-0456">Lyase</keyword>
<evidence type="ECO:0000313" key="14">
    <source>
        <dbReference type="EnsemblMetazoa" id="CapteP225271"/>
    </source>
</evidence>
<evidence type="ECO:0000256" key="7">
    <source>
        <dbReference type="ARBA" id="ARBA00023239"/>
    </source>
</evidence>
<accession>R7U445</accession>
<comment type="subcellular location">
    <subcellularLocation>
        <location evidence="2">Cytoplasm</location>
    </subcellularLocation>
</comment>
<feature type="domain" description="Alpha-carbonic anhydrase" evidence="12">
    <location>
        <begin position="39"/>
        <end position="308"/>
    </location>
</feature>
<dbReference type="HOGENOM" id="CLU_039326_2_1_1"/>
<dbReference type="PROSITE" id="PS00162">
    <property type="entry name" value="ALPHA_CA_1"/>
    <property type="match status" value="1"/>
</dbReference>
<dbReference type="Proteomes" id="UP000014760">
    <property type="component" value="Unassembled WGS sequence"/>
</dbReference>
<dbReference type="Pfam" id="PF00194">
    <property type="entry name" value="Carb_anhydrase"/>
    <property type="match status" value="1"/>
</dbReference>
<dbReference type="EMBL" id="KB307920">
    <property type="protein sequence ID" value="ELT98446.1"/>
    <property type="molecule type" value="Genomic_DNA"/>
</dbReference>
<reference evidence="13 15" key="2">
    <citation type="journal article" date="2013" name="Nature">
        <title>Insights into bilaterian evolution from three spiralian genomes.</title>
        <authorList>
            <person name="Simakov O."/>
            <person name="Marletaz F."/>
            <person name="Cho S.J."/>
            <person name="Edsinger-Gonzales E."/>
            <person name="Havlak P."/>
            <person name="Hellsten U."/>
            <person name="Kuo D.H."/>
            <person name="Larsson T."/>
            <person name="Lv J."/>
            <person name="Arendt D."/>
            <person name="Savage R."/>
            <person name="Osoegawa K."/>
            <person name="de Jong P."/>
            <person name="Grimwood J."/>
            <person name="Chapman J.A."/>
            <person name="Shapiro H."/>
            <person name="Aerts A."/>
            <person name="Otillar R.P."/>
            <person name="Terry A.Y."/>
            <person name="Boore J.L."/>
            <person name="Grigoriev I.V."/>
            <person name="Lindberg D.R."/>
            <person name="Seaver E.C."/>
            <person name="Weisblat D.A."/>
            <person name="Putnam N.H."/>
            <person name="Rokhsar D.S."/>
        </authorList>
    </citation>
    <scope>NUCLEOTIDE SEQUENCE</scope>
    <source>
        <strain evidence="13 15">I ESC-2004</strain>
    </source>
</reference>
<dbReference type="InterPro" id="IPR001148">
    <property type="entry name" value="CA_dom"/>
</dbReference>
<dbReference type="EC" id="4.2.1.1" evidence="11"/>
<sequence>MGNFSFSSALCPMGNSHQSQRARRHADEYKGTWSRSNDYEWGYTRDTGPENWWVHYPSAGGRKQSPIDINPEVAEFDSDLVVAPLKLQYSRAREEKLMHNTGATCAVRILNSESYATGGPLGSHKYTLREFHFHWGDSNQCGSEHTVRGKAYSAELHLVHWNSDAYNTFEEAQEKDDGLLVVAIFIQCCNSSNQGLEYLVQFLTDIPYKGQATELSSEFDLNHLLPVDTSKYWVYEGSMTTPPCHESVTWLIFYDPLKITGDELSLFRTLNCYGVNEDRPILDEHYGRILKNYRPTQPLGSRVIRAAEPNFMTHKDFHQQFHSQALFTTFPEIKGQFNRQGIK</sequence>
<dbReference type="GO" id="GO:0018820">
    <property type="term" value="F:cyanamide hydratase activity"/>
    <property type="evidence" value="ECO:0007669"/>
    <property type="project" value="UniProtKB-EC"/>
</dbReference>
<evidence type="ECO:0000256" key="11">
    <source>
        <dbReference type="RuleBase" id="RU367011"/>
    </source>
</evidence>
<dbReference type="GO" id="GO:0008270">
    <property type="term" value="F:zinc ion binding"/>
    <property type="evidence" value="ECO:0007669"/>
    <property type="project" value="UniProtKB-UniRule"/>
</dbReference>
<dbReference type="SMART" id="SM01057">
    <property type="entry name" value="Carb_anhydrase"/>
    <property type="match status" value="1"/>
</dbReference>
<evidence type="ECO:0000259" key="12">
    <source>
        <dbReference type="PROSITE" id="PS51144"/>
    </source>
</evidence>
<dbReference type="InterPro" id="IPR023561">
    <property type="entry name" value="Carbonic_anhydrase_a-class"/>
</dbReference>
<evidence type="ECO:0000256" key="4">
    <source>
        <dbReference type="ARBA" id="ARBA00022490"/>
    </source>
</evidence>
<keyword evidence="6 11" id="KW-0862">Zinc</keyword>
<dbReference type="InterPro" id="IPR036398">
    <property type="entry name" value="CA_dom_sf"/>
</dbReference>
<comment type="catalytic activity">
    <reaction evidence="8">
        <text>urea = cyanamide + H2O</text>
        <dbReference type="Rhea" id="RHEA:23056"/>
        <dbReference type="ChEBI" id="CHEBI:15377"/>
        <dbReference type="ChEBI" id="CHEBI:16199"/>
        <dbReference type="ChEBI" id="CHEBI:16698"/>
        <dbReference type="EC" id="4.2.1.69"/>
    </reaction>
</comment>
<reference evidence="15" key="1">
    <citation type="submission" date="2012-12" db="EMBL/GenBank/DDBJ databases">
        <authorList>
            <person name="Hellsten U."/>
            <person name="Grimwood J."/>
            <person name="Chapman J.A."/>
            <person name="Shapiro H."/>
            <person name="Aerts A."/>
            <person name="Otillar R.P."/>
            <person name="Terry A.Y."/>
            <person name="Boore J.L."/>
            <person name="Simakov O."/>
            <person name="Marletaz F."/>
            <person name="Cho S.-J."/>
            <person name="Edsinger-Gonzales E."/>
            <person name="Havlak P."/>
            <person name="Kuo D.-H."/>
            <person name="Larsson T."/>
            <person name="Lv J."/>
            <person name="Arendt D."/>
            <person name="Savage R."/>
            <person name="Osoegawa K."/>
            <person name="de Jong P."/>
            <person name="Lindberg D.R."/>
            <person name="Seaver E.C."/>
            <person name="Weisblat D.A."/>
            <person name="Putnam N.H."/>
            <person name="Grigoriev I.V."/>
            <person name="Rokhsar D.S."/>
        </authorList>
    </citation>
    <scope>NUCLEOTIDE SEQUENCE</scope>
    <source>
        <strain evidence="15">I ESC-2004</strain>
    </source>
</reference>
<evidence type="ECO:0000313" key="13">
    <source>
        <dbReference type="EMBL" id="ELT98446.1"/>
    </source>
</evidence>
<dbReference type="InterPro" id="IPR018338">
    <property type="entry name" value="Carbonic_anhydrase_a-class_CS"/>
</dbReference>
<dbReference type="AlphaFoldDB" id="R7U445"/>
<organism evidence="13">
    <name type="scientific">Capitella teleta</name>
    <name type="common">Polychaete worm</name>
    <dbReference type="NCBI Taxonomy" id="283909"/>
    <lineage>
        <taxon>Eukaryota</taxon>
        <taxon>Metazoa</taxon>
        <taxon>Spiralia</taxon>
        <taxon>Lophotrochozoa</taxon>
        <taxon>Annelida</taxon>
        <taxon>Polychaeta</taxon>
        <taxon>Sedentaria</taxon>
        <taxon>Scolecida</taxon>
        <taxon>Capitellidae</taxon>
        <taxon>Capitella</taxon>
    </lineage>
</organism>
<proteinExistence type="inferred from homology"/>
<dbReference type="PROSITE" id="PS51144">
    <property type="entry name" value="ALPHA_CA_2"/>
    <property type="match status" value="1"/>
</dbReference>
<evidence type="ECO:0000256" key="3">
    <source>
        <dbReference type="ARBA" id="ARBA00010718"/>
    </source>
</evidence>
<dbReference type="STRING" id="283909.R7U445"/>
<comment type="function">
    <text evidence="9">Catalyzes the reversible hydration of carbon dioxide. Can hydrate cyanamide to urea.</text>
</comment>
<dbReference type="EnsemblMetazoa" id="CapteT225271">
    <property type="protein sequence ID" value="CapteP225271"/>
    <property type="gene ID" value="CapteG225271"/>
</dbReference>
<comment type="similarity">
    <text evidence="3 11">Belongs to the alpha-carbonic anhydrase family.</text>
</comment>